<dbReference type="AlphaFoldDB" id="A0A0A3XQU2"/>
<protein>
    <submittedName>
        <fullName evidence="1">Uncharacterized protein</fullName>
    </submittedName>
</protein>
<organism evidence="1 2">
    <name type="scientific">Bradyrhizobium japonicum</name>
    <dbReference type="NCBI Taxonomy" id="375"/>
    <lineage>
        <taxon>Bacteria</taxon>
        <taxon>Pseudomonadati</taxon>
        <taxon>Pseudomonadota</taxon>
        <taxon>Alphaproteobacteria</taxon>
        <taxon>Hyphomicrobiales</taxon>
        <taxon>Nitrobacteraceae</taxon>
        <taxon>Bradyrhizobium</taxon>
    </lineage>
</organism>
<gene>
    <name evidence="1" type="ORF">MA20_30920</name>
</gene>
<evidence type="ECO:0000313" key="1">
    <source>
        <dbReference type="EMBL" id="KGT75639.1"/>
    </source>
</evidence>
<name>A0A0A3XQU2_BRAJP</name>
<evidence type="ECO:0000313" key="2">
    <source>
        <dbReference type="Proteomes" id="UP000030377"/>
    </source>
</evidence>
<proteinExistence type="predicted"/>
<sequence length="67" mass="7416">MEIIWPPVSGQCDVMAAPIVHTIDQDAVHAHFAHLAEGDFEWPTVGIGRRVAADRARVVLLWLTRAT</sequence>
<reference evidence="1 2" key="1">
    <citation type="submission" date="2014-09" db="EMBL/GenBank/DDBJ databases">
        <title>Draft genome of Bradyrhizobium japonicum Is-34.</title>
        <authorList>
            <person name="Tsurumaru H."/>
            <person name="Yamakawa T."/>
            <person name="Hashimoto S."/>
            <person name="Okizaki K."/>
            <person name="Kanesaki Y."/>
            <person name="Yoshikawa H."/>
            <person name="Yajima S."/>
        </authorList>
    </citation>
    <scope>NUCLEOTIDE SEQUENCE [LARGE SCALE GENOMIC DNA]</scope>
    <source>
        <strain evidence="1 2">Is-34</strain>
    </source>
</reference>
<dbReference type="EMBL" id="JRPN01000024">
    <property type="protein sequence ID" value="KGT75639.1"/>
    <property type="molecule type" value="Genomic_DNA"/>
</dbReference>
<dbReference type="Proteomes" id="UP000030377">
    <property type="component" value="Unassembled WGS sequence"/>
</dbReference>
<accession>A0A0A3XQU2</accession>
<comment type="caution">
    <text evidence="1">The sequence shown here is derived from an EMBL/GenBank/DDBJ whole genome shotgun (WGS) entry which is preliminary data.</text>
</comment>